<reference evidence="3 4" key="1">
    <citation type="submission" date="2019-11" db="EMBL/GenBank/DDBJ databases">
        <title>Novel Deefgea species.</title>
        <authorList>
            <person name="Han J.-H."/>
        </authorList>
    </citation>
    <scope>NUCLEOTIDE SEQUENCE [LARGE SCALE GENOMIC DNA]</scope>
    <source>
        <strain evidence="3 4">LMG 24817</strain>
    </source>
</reference>
<proteinExistence type="predicted"/>
<keyword evidence="2" id="KW-0472">Membrane</keyword>
<evidence type="ECO:0000313" key="4">
    <source>
        <dbReference type="Proteomes" id="UP001195660"/>
    </source>
</evidence>
<keyword evidence="1" id="KW-0175">Coiled coil</keyword>
<feature type="transmembrane region" description="Helical" evidence="2">
    <location>
        <begin position="39"/>
        <end position="58"/>
    </location>
</feature>
<keyword evidence="2" id="KW-1133">Transmembrane helix</keyword>
<keyword evidence="2" id="KW-0812">Transmembrane</keyword>
<accession>A0ABS2C9H7</accession>
<feature type="transmembrane region" description="Helical" evidence="2">
    <location>
        <begin position="78"/>
        <end position="99"/>
    </location>
</feature>
<dbReference type="EMBL" id="WOFE01000001">
    <property type="protein sequence ID" value="MBM5570310.1"/>
    <property type="molecule type" value="Genomic_DNA"/>
</dbReference>
<organism evidence="3 4">
    <name type="scientific">Deefgea chitinilytica</name>
    <dbReference type="NCBI Taxonomy" id="570276"/>
    <lineage>
        <taxon>Bacteria</taxon>
        <taxon>Pseudomonadati</taxon>
        <taxon>Pseudomonadota</taxon>
        <taxon>Betaproteobacteria</taxon>
        <taxon>Neisseriales</taxon>
        <taxon>Chitinibacteraceae</taxon>
        <taxon>Deefgea</taxon>
    </lineage>
</organism>
<evidence type="ECO:0000256" key="2">
    <source>
        <dbReference type="SAM" id="Phobius"/>
    </source>
</evidence>
<feature type="coiled-coil region" evidence="1">
    <location>
        <begin position="102"/>
        <end position="260"/>
    </location>
</feature>
<name>A0ABS2C9H7_9NEIS</name>
<evidence type="ECO:0000313" key="3">
    <source>
        <dbReference type="EMBL" id="MBM5570310.1"/>
    </source>
</evidence>
<comment type="caution">
    <text evidence="3">The sequence shown here is derived from an EMBL/GenBank/DDBJ whole genome shotgun (WGS) entry which is preliminary data.</text>
</comment>
<keyword evidence="4" id="KW-1185">Reference proteome</keyword>
<dbReference type="RefSeq" id="WP_203569617.1">
    <property type="nucleotide sequence ID" value="NZ_WOFE01000001.1"/>
</dbReference>
<evidence type="ECO:0000256" key="1">
    <source>
        <dbReference type="SAM" id="Coils"/>
    </source>
</evidence>
<dbReference type="Proteomes" id="UP001195660">
    <property type="component" value="Unassembled WGS sequence"/>
</dbReference>
<protein>
    <submittedName>
        <fullName evidence="3">Uncharacterized protein</fullName>
    </submittedName>
</protein>
<gene>
    <name evidence="3" type="ORF">GM173_01830</name>
</gene>
<sequence length="296" mass="33884">MPPDLQQKENTAEDQVSITHRNTIHDGDYTLVSFLKEHWLPTVAALLLTGGVFLAYAWNFHAKISDQNADWGTFGDFIGGTLNPIFGFISVILLFYAVTLQRKELKGTKEALESQSKSAEMTAELQLLKTMLESYETESKATDEIRSRSIATISQIEKEVNILTFEVANLEKASAQRAKEMEELKEKTTELTGFDIDTIQDIQEAYKKSASLKDHKNKVEEIIESAKKTNSTLQDLTMQLEEKHTQLKQLRESIDQSTDSQIYLIKKTRFINIRMDYLFNSYQQQLEEQSRNTSTH</sequence>